<accession>A4J3Z4</accession>
<protein>
    <submittedName>
        <fullName evidence="2">Uncharacterized protein</fullName>
    </submittedName>
</protein>
<feature type="transmembrane region" description="Helical" evidence="1">
    <location>
        <begin position="99"/>
        <end position="117"/>
    </location>
</feature>
<feature type="transmembrane region" description="Helical" evidence="1">
    <location>
        <begin position="75"/>
        <end position="93"/>
    </location>
</feature>
<gene>
    <name evidence="2" type="ordered locus">Dred_1263</name>
</gene>
<dbReference type="Proteomes" id="UP000001556">
    <property type="component" value="Chromosome"/>
</dbReference>
<keyword evidence="1" id="KW-0472">Membrane</keyword>
<evidence type="ECO:0000313" key="3">
    <source>
        <dbReference type="Proteomes" id="UP000001556"/>
    </source>
</evidence>
<dbReference type="KEGG" id="drm:Dred_1263"/>
<dbReference type="HOGENOM" id="CLU_147903_0_0_9"/>
<dbReference type="eggNOG" id="ENOG5032TCA">
    <property type="taxonomic scope" value="Bacteria"/>
</dbReference>
<name>A4J3Z4_DESRM</name>
<sequence>MNAISRLIGYFKNPHGQRIQKLKERYQELDELSNVAVTIEDRTAYRSLQAEMREVFFDYLTAIVVDSIYRLVPHLLVLWIISFILPTINIPLINWQVNIFAFYFLAYFTYYIGGWLIKPVKKIIKLSLRNNSNITAPLFKTK</sequence>
<dbReference type="RefSeq" id="WP_011877622.1">
    <property type="nucleotide sequence ID" value="NC_009253.1"/>
</dbReference>
<dbReference type="EMBL" id="CP000612">
    <property type="protein sequence ID" value="ABO49797.1"/>
    <property type="molecule type" value="Genomic_DNA"/>
</dbReference>
<dbReference type="OrthoDB" id="1807841at2"/>
<keyword evidence="3" id="KW-1185">Reference proteome</keyword>
<evidence type="ECO:0000256" key="1">
    <source>
        <dbReference type="SAM" id="Phobius"/>
    </source>
</evidence>
<dbReference type="STRING" id="349161.Dred_1263"/>
<keyword evidence="1" id="KW-1133">Transmembrane helix</keyword>
<evidence type="ECO:0000313" key="2">
    <source>
        <dbReference type="EMBL" id="ABO49797.1"/>
    </source>
</evidence>
<keyword evidence="1" id="KW-0812">Transmembrane</keyword>
<dbReference type="AlphaFoldDB" id="A4J3Z4"/>
<proteinExistence type="predicted"/>
<reference evidence="2 3" key="1">
    <citation type="submission" date="2007-03" db="EMBL/GenBank/DDBJ databases">
        <title>Complete sequence of Desulfotomaculum reducens MI-1.</title>
        <authorList>
            <consortium name="US DOE Joint Genome Institute"/>
            <person name="Copeland A."/>
            <person name="Lucas S."/>
            <person name="Lapidus A."/>
            <person name="Barry K."/>
            <person name="Detter J.C."/>
            <person name="Glavina del Rio T."/>
            <person name="Hammon N."/>
            <person name="Israni S."/>
            <person name="Dalin E."/>
            <person name="Tice H."/>
            <person name="Pitluck S."/>
            <person name="Sims D."/>
            <person name="Brettin T."/>
            <person name="Bruce D."/>
            <person name="Han C."/>
            <person name="Tapia R."/>
            <person name="Schmutz J."/>
            <person name="Larimer F."/>
            <person name="Land M."/>
            <person name="Hauser L."/>
            <person name="Kyrpides N."/>
            <person name="Kim E."/>
            <person name="Tebo B.M."/>
            <person name="Richardson P."/>
        </authorList>
    </citation>
    <scope>NUCLEOTIDE SEQUENCE [LARGE SCALE GENOMIC DNA]</scope>
    <source>
        <strain evidence="2 3">MI-1</strain>
    </source>
</reference>
<organism evidence="2 3">
    <name type="scientific">Desulforamulus reducens (strain ATCC BAA-1160 / DSM 100696 / MI-1)</name>
    <name type="common">Desulfotomaculum reducens</name>
    <dbReference type="NCBI Taxonomy" id="349161"/>
    <lineage>
        <taxon>Bacteria</taxon>
        <taxon>Bacillati</taxon>
        <taxon>Bacillota</taxon>
        <taxon>Clostridia</taxon>
        <taxon>Eubacteriales</taxon>
        <taxon>Peptococcaceae</taxon>
        <taxon>Desulforamulus</taxon>
    </lineage>
</organism>